<name>A0ABS4RN70_PAEXY</name>
<protein>
    <recommendedName>
        <fullName evidence="3">DNA methylase adenine-specific domain-containing protein</fullName>
    </recommendedName>
</protein>
<organism evidence="1 2">
    <name type="scientific">Paenibacillus xylanexedens</name>
    <dbReference type="NCBI Taxonomy" id="528191"/>
    <lineage>
        <taxon>Bacteria</taxon>
        <taxon>Bacillati</taxon>
        <taxon>Bacillota</taxon>
        <taxon>Bacilli</taxon>
        <taxon>Bacillales</taxon>
        <taxon>Paenibacillaceae</taxon>
        <taxon>Paenibacillus</taxon>
    </lineage>
</organism>
<evidence type="ECO:0000313" key="2">
    <source>
        <dbReference type="Proteomes" id="UP000810207"/>
    </source>
</evidence>
<dbReference type="RefSeq" id="WP_211080964.1">
    <property type="nucleotide sequence ID" value="NZ_CBCSLC010000013.1"/>
</dbReference>
<proteinExistence type="predicted"/>
<sequence length="91" mass="10514">MKFYFQLDSDNIIRDAITYPHEGYTEVELDMTHLPAGINAGYYRWNGTTFEIDESLKPKDPNDVTQAIEELQRNQQLMQQAIDDLVMGGML</sequence>
<dbReference type="Proteomes" id="UP000810207">
    <property type="component" value="Unassembled WGS sequence"/>
</dbReference>
<dbReference type="EMBL" id="JAGIKV010000001">
    <property type="protein sequence ID" value="MBP2243795.1"/>
    <property type="molecule type" value="Genomic_DNA"/>
</dbReference>
<evidence type="ECO:0000313" key="1">
    <source>
        <dbReference type="EMBL" id="MBP2243795.1"/>
    </source>
</evidence>
<reference evidence="1 2" key="1">
    <citation type="submission" date="2021-03" db="EMBL/GenBank/DDBJ databases">
        <title>Genomic Encyclopedia of Type Strains, Phase IV (KMG-IV): sequencing the most valuable type-strain genomes for metagenomic binning, comparative biology and taxonomic classification.</title>
        <authorList>
            <person name="Goeker M."/>
        </authorList>
    </citation>
    <scope>NUCLEOTIDE SEQUENCE [LARGE SCALE GENOMIC DNA]</scope>
    <source>
        <strain evidence="1 2">DSM 21292</strain>
    </source>
</reference>
<accession>A0ABS4RN70</accession>
<comment type="caution">
    <text evidence="1">The sequence shown here is derived from an EMBL/GenBank/DDBJ whole genome shotgun (WGS) entry which is preliminary data.</text>
</comment>
<keyword evidence="2" id="KW-1185">Reference proteome</keyword>
<gene>
    <name evidence="1" type="ORF">J2Z28_000400</name>
</gene>
<evidence type="ECO:0008006" key="3">
    <source>
        <dbReference type="Google" id="ProtNLM"/>
    </source>
</evidence>